<feature type="compositionally biased region" description="Acidic residues" evidence="1">
    <location>
        <begin position="271"/>
        <end position="280"/>
    </location>
</feature>
<dbReference type="RefSeq" id="XP_013901854.1">
    <property type="nucleotide sequence ID" value="XM_014046400.1"/>
</dbReference>
<evidence type="ECO:0000256" key="1">
    <source>
        <dbReference type="SAM" id="MobiDB-lite"/>
    </source>
</evidence>
<accession>A0A0D2MIG9</accession>
<dbReference type="Proteomes" id="UP000054498">
    <property type="component" value="Unassembled WGS sequence"/>
</dbReference>
<feature type="compositionally biased region" description="Basic and acidic residues" evidence="1">
    <location>
        <begin position="281"/>
        <end position="306"/>
    </location>
</feature>
<dbReference type="GeneID" id="25738001"/>
<protein>
    <submittedName>
        <fullName evidence="2">Uncharacterized protein</fullName>
    </submittedName>
</protein>
<evidence type="ECO:0000313" key="3">
    <source>
        <dbReference type="Proteomes" id="UP000054498"/>
    </source>
</evidence>
<proteinExistence type="predicted"/>
<dbReference type="Gene3D" id="3.10.450.50">
    <property type="match status" value="1"/>
</dbReference>
<name>A0A0D2MIG9_9CHLO</name>
<dbReference type="AlphaFoldDB" id="A0A0D2MIG9"/>
<keyword evidence="3" id="KW-1185">Reference proteome</keyword>
<dbReference type="KEGG" id="mng:MNEG_5124"/>
<feature type="region of interest" description="Disordered" evidence="1">
    <location>
        <begin position="246"/>
        <end position="319"/>
    </location>
</feature>
<evidence type="ECO:0000313" key="2">
    <source>
        <dbReference type="EMBL" id="KIZ02835.1"/>
    </source>
</evidence>
<dbReference type="SUPFAM" id="SSF54427">
    <property type="entry name" value="NTF2-like"/>
    <property type="match status" value="1"/>
</dbReference>
<gene>
    <name evidence="2" type="ORF">MNEG_5124</name>
</gene>
<dbReference type="EMBL" id="KK100967">
    <property type="protein sequence ID" value="KIZ02835.1"/>
    <property type="molecule type" value="Genomic_DNA"/>
</dbReference>
<reference evidence="2 3" key="1">
    <citation type="journal article" date="2013" name="BMC Genomics">
        <title>Reconstruction of the lipid metabolism for the microalga Monoraphidium neglectum from its genome sequence reveals characteristics suitable for biofuel production.</title>
        <authorList>
            <person name="Bogen C."/>
            <person name="Al-Dilaimi A."/>
            <person name="Albersmeier A."/>
            <person name="Wichmann J."/>
            <person name="Grundmann M."/>
            <person name="Rupp O."/>
            <person name="Lauersen K.J."/>
            <person name="Blifernez-Klassen O."/>
            <person name="Kalinowski J."/>
            <person name="Goesmann A."/>
            <person name="Mussgnug J.H."/>
            <person name="Kruse O."/>
        </authorList>
    </citation>
    <scope>NUCLEOTIDE SEQUENCE [LARGE SCALE GENOMIC DNA]</scope>
    <source>
        <strain evidence="2 3">SAG 48.87</strain>
    </source>
</reference>
<dbReference type="OrthoDB" id="2400485at2759"/>
<organism evidence="2 3">
    <name type="scientific">Monoraphidium neglectum</name>
    <dbReference type="NCBI Taxonomy" id="145388"/>
    <lineage>
        <taxon>Eukaryota</taxon>
        <taxon>Viridiplantae</taxon>
        <taxon>Chlorophyta</taxon>
        <taxon>core chlorophytes</taxon>
        <taxon>Chlorophyceae</taxon>
        <taxon>CS clade</taxon>
        <taxon>Sphaeropleales</taxon>
        <taxon>Selenastraceae</taxon>
        <taxon>Monoraphidium</taxon>
    </lineage>
</organism>
<dbReference type="InterPro" id="IPR032710">
    <property type="entry name" value="NTF2-like_dom_sf"/>
</dbReference>
<sequence length="319" mass="34462">MLQLAGGIQGVALLTQGGAACLRLAHALQQQRARPCDAQAACRHMYTRAGQAHETPSIIPDGGPAGVTAGRSSEVNSVRPVGDPRLRRLVDDVFTLYETRDPGAQRSIVRRHYAPNATYQNNIMRVQGAEAIMRRFSLLPKTTQSVRIVYEPPVELGATSSSPDALGNLGFKGDLEVEIKNSQTYVFQHPGMLRFLVVGGRSDVELPVLTRLALDKGSLAILHHQDVWLNKAAVWGPLRKGWGAVATTMAGSPPLDDPGRQPQRPRRGEEGEQSEEGEEESRERVGEQGRRGGRREGGKGGEDSGLRRAPPGVEPVPAA</sequence>